<organism evidence="1">
    <name type="scientific">Rhizophora mucronata</name>
    <name type="common">Asiatic mangrove</name>
    <dbReference type="NCBI Taxonomy" id="61149"/>
    <lineage>
        <taxon>Eukaryota</taxon>
        <taxon>Viridiplantae</taxon>
        <taxon>Streptophyta</taxon>
        <taxon>Embryophyta</taxon>
        <taxon>Tracheophyta</taxon>
        <taxon>Spermatophyta</taxon>
        <taxon>Magnoliopsida</taxon>
        <taxon>eudicotyledons</taxon>
        <taxon>Gunneridae</taxon>
        <taxon>Pentapetalae</taxon>
        <taxon>rosids</taxon>
        <taxon>fabids</taxon>
        <taxon>Malpighiales</taxon>
        <taxon>Rhizophoraceae</taxon>
        <taxon>Rhizophora</taxon>
    </lineage>
</organism>
<proteinExistence type="predicted"/>
<name>A0A2P2NAK1_RHIMU</name>
<evidence type="ECO:0000313" key="1">
    <source>
        <dbReference type="EMBL" id="MBX39512.1"/>
    </source>
</evidence>
<accession>A0A2P2NAK1</accession>
<dbReference type="AlphaFoldDB" id="A0A2P2NAK1"/>
<dbReference type="EMBL" id="GGEC01059028">
    <property type="protein sequence ID" value="MBX39512.1"/>
    <property type="molecule type" value="Transcribed_RNA"/>
</dbReference>
<sequence>MTSETYPTFGRLARQFLEVCLLRDGLSQKILFKY</sequence>
<reference evidence="1" key="1">
    <citation type="submission" date="2018-02" db="EMBL/GenBank/DDBJ databases">
        <title>Rhizophora mucronata_Transcriptome.</title>
        <authorList>
            <person name="Meera S.P."/>
            <person name="Sreeshan A."/>
            <person name="Augustine A."/>
        </authorList>
    </citation>
    <scope>NUCLEOTIDE SEQUENCE</scope>
    <source>
        <tissue evidence="1">Leaf</tissue>
    </source>
</reference>
<protein>
    <submittedName>
        <fullName evidence="1">Uncharacterized protein</fullName>
    </submittedName>
</protein>